<dbReference type="InterPro" id="IPR000440">
    <property type="entry name" value="NADH_UbQ/plastoQ_OxRdtase_su3"/>
</dbReference>
<dbReference type="Pfam" id="PF00507">
    <property type="entry name" value="Oxidored_q4"/>
    <property type="match status" value="1"/>
</dbReference>
<comment type="similarity">
    <text evidence="2 11">Belongs to the complex I subunit 3 family.</text>
</comment>
<protein>
    <recommendedName>
        <fullName evidence="11">NADH-quinone oxidoreductase subunit</fullName>
        <ecNumber evidence="11">7.1.1.-</ecNumber>
    </recommendedName>
</protein>
<dbReference type="GO" id="GO:0005886">
    <property type="term" value="C:plasma membrane"/>
    <property type="evidence" value="ECO:0007669"/>
    <property type="project" value="UniProtKB-SubCell"/>
</dbReference>
<accession>A0AAE7E7R9</accession>
<reference evidence="13 14" key="1">
    <citation type="submission" date="2020-05" db="EMBL/GenBank/DDBJ databases">
        <title>Complete genome sequencing of Campylobacter and Arcobacter type strains.</title>
        <authorList>
            <person name="Miller W.G."/>
            <person name="Yee E."/>
        </authorList>
    </citation>
    <scope>NUCLEOTIDE SEQUENCE [LARGE SCALE GENOMIC DNA]</scope>
    <source>
        <strain evidence="13 14">LMG 25694</strain>
    </source>
</reference>
<evidence type="ECO:0000256" key="11">
    <source>
        <dbReference type="RuleBase" id="RU003639"/>
    </source>
</evidence>
<evidence type="ECO:0000256" key="12">
    <source>
        <dbReference type="SAM" id="Phobius"/>
    </source>
</evidence>
<dbReference type="Proteomes" id="UP000503313">
    <property type="component" value="Chromosome"/>
</dbReference>
<dbReference type="KEGG" id="adz:ADFLV_2862"/>
<keyword evidence="9 11" id="KW-0520">NAD</keyword>
<keyword evidence="6 11" id="KW-0874">Quinone</keyword>
<evidence type="ECO:0000313" key="13">
    <source>
        <dbReference type="EMBL" id="QKF78832.1"/>
    </source>
</evidence>
<evidence type="ECO:0000256" key="9">
    <source>
        <dbReference type="ARBA" id="ARBA00023027"/>
    </source>
</evidence>
<keyword evidence="8 12" id="KW-1133">Transmembrane helix</keyword>
<gene>
    <name evidence="13" type="primary">nuoA2</name>
    <name evidence="13" type="ORF">ADFLV_2862</name>
</gene>
<organism evidence="13 14">
    <name type="scientific">Arcobacter defluvii</name>
    <dbReference type="NCBI Taxonomy" id="873191"/>
    <lineage>
        <taxon>Bacteria</taxon>
        <taxon>Pseudomonadati</taxon>
        <taxon>Campylobacterota</taxon>
        <taxon>Epsilonproteobacteria</taxon>
        <taxon>Campylobacterales</taxon>
        <taxon>Arcobacteraceae</taxon>
        <taxon>Arcobacter</taxon>
    </lineage>
</organism>
<evidence type="ECO:0000256" key="10">
    <source>
        <dbReference type="ARBA" id="ARBA00023136"/>
    </source>
</evidence>
<feature type="transmembrane region" description="Helical" evidence="12">
    <location>
        <begin position="6"/>
        <end position="31"/>
    </location>
</feature>
<keyword evidence="14" id="KW-1185">Reference proteome</keyword>
<dbReference type="EC" id="7.1.1.-" evidence="11"/>
<keyword evidence="10 12" id="KW-0472">Membrane</keyword>
<dbReference type="InterPro" id="IPR038430">
    <property type="entry name" value="NDAH_ubi_oxred_su3_sf"/>
</dbReference>
<comment type="catalytic activity">
    <reaction evidence="11">
        <text>a quinone + NADH + 5 H(+)(in) = a quinol + NAD(+) + 4 H(+)(out)</text>
        <dbReference type="Rhea" id="RHEA:57888"/>
        <dbReference type="ChEBI" id="CHEBI:15378"/>
        <dbReference type="ChEBI" id="CHEBI:24646"/>
        <dbReference type="ChEBI" id="CHEBI:57540"/>
        <dbReference type="ChEBI" id="CHEBI:57945"/>
        <dbReference type="ChEBI" id="CHEBI:132124"/>
    </reaction>
</comment>
<evidence type="ECO:0000313" key="14">
    <source>
        <dbReference type="Proteomes" id="UP000503313"/>
    </source>
</evidence>
<dbReference type="RefSeq" id="WP_129011890.1">
    <property type="nucleotide sequence ID" value="NZ_CP053835.1"/>
</dbReference>
<evidence type="ECO:0000256" key="4">
    <source>
        <dbReference type="ARBA" id="ARBA00022475"/>
    </source>
</evidence>
<sequence length="134" mass="15660">MTHMEFAHPYFGAFVMFLVTFGAFGATVWLARYISRKIARLDTEKLKTTLYECGPEVTKQPNRISAQFYLTALLFILFDVEIIFMFPWAIVYKQFVSFGLAWYVFGEMILFIILLAIGFVYAWKKGALEWHSIK</sequence>
<feature type="transmembrane region" description="Helical" evidence="12">
    <location>
        <begin position="68"/>
        <end position="90"/>
    </location>
</feature>
<evidence type="ECO:0000256" key="1">
    <source>
        <dbReference type="ARBA" id="ARBA00004370"/>
    </source>
</evidence>
<dbReference type="Gene3D" id="1.20.58.1610">
    <property type="entry name" value="NADH:ubiquinone/plastoquinone oxidoreductase, chain 3"/>
    <property type="match status" value="1"/>
</dbReference>
<dbReference type="NCBIfam" id="NF006303">
    <property type="entry name" value="PRK08489.1"/>
    <property type="match status" value="1"/>
</dbReference>
<dbReference type="PANTHER" id="PTHR11058:SF22">
    <property type="entry name" value="NADH-QUINONE OXIDOREDUCTASE SUBUNIT A"/>
    <property type="match status" value="1"/>
</dbReference>
<keyword evidence="7" id="KW-1278">Translocase</keyword>
<comment type="function">
    <text evidence="11">NDH-1 shuttles electrons from NADH, via FMN and iron-sulfur (Fe-S) centers, to quinones in the respiratory chain.</text>
</comment>
<dbReference type="GO" id="GO:0048038">
    <property type="term" value="F:quinone binding"/>
    <property type="evidence" value="ECO:0007669"/>
    <property type="project" value="UniProtKB-KW"/>
</dbReference>
<dbReference type="AlphaFoldDB" id="A0AAE7E7R9"/>
<keyword evidence="5 11" id="KW-0812">Transmembrane</keyword>
<feature type="transmembrane region" description="Helical" evidence="12">
    <location>
        <begin position="102"/>
        <end position="123"/>
    </location>
</feature>
<evidence type="ECO:0000256" key="5">
    <source>
        <dbReference type="ARBA" id="ARBA00022692"/>
    </source>
</evidence>
<evidence type="ECO:0000256" key="6">
    <source>
        <dbReference type="ARBA" id="ARBA00022719"/>
    </source>
</evidence>
<dbReference type="GO" id="GO:0008137">
    <property type="term" value="F:NADH dehydrogenase (ubiquinone) activity"/>
    <property type="evidence" value="ECO:0007669"/>
    <property type="project" value="InterPro"/>
</dbReference>
<evidence type="ECO:0000256" key="8">
    <source>
        <dbReference type="ARBA" id="ARBA00022989"/>
    </source>
</evidence>
<evidence type="ECO:0000256" key="3">
    <source>
        <dbReference type="ARBA" id="ARBA00022448"/>
    </source>
</evidence>
<keyword evidence="3" id="KW-0813">Transport</keyword>
<dbReference type="PANTHER" id="PTHR11058">
    <property type="entry name" value="NADH-UBIQUINONE OXIDOREDUCTASE CHAIN 3"/>
    <property type="match status" value="1"/>
</dbReference>
<evidence type="ECO:0000256" key="2">
    <source>
        <dbReference type="ARBA" id="ARBA00008472"/>
    </source>
</evidence>
<proteinExistence type="inferred from homology"/>
<dbReference type="EMBL" id="CP053835">
    <property type="protein sequence ID" value="QKF78832.1"/>
    <property type="molecule type" value="Genomic_DNA"/>
</dbReference>
<evidence type="ECO:0000256" key="7">
    <source>
        <dbReference type="ARBA" id="ARBA00022967"/>
    </source>
</evidence>
<comment type="subcellular location">
    <subcellularLocation>
        <location evidence="11">Cell membrane</location>
        <topology evidence="11">Multi-pass membrane protein</topology>
    </subcellularLocation>
    <subcellularLocation>
        <location evidence="1">Membrane</location>
    </subcellularLocation>
</comment>
<dbReference type="GO" id="GO:0030964">
    <property type="term" value="C:NADH dehydrogenase complex"/>
    <property type="evidence" value="ECO:0007669"/>
    <property type="project" value="TreeGrafter"/>
</dbReference>
<name>A0AAE7E7R9_9BACT</name>
<keyword evidence="4" id="KW-1003">Cell membrane</keyword>